<dbReference type="PRINTS" id="PR00743">
    <property type="entry name" value="GLHYDRLASE36"/>
</dbReference>
<dbReference type="RefSeq" id="WP_069853743.1">
    <property type="nucleotide sequence ID" value="NZ_CP014859.1"/>
</dbReference>
<dbReference type="PANTHER" id="PTHR43053">
    <property type="entry name" value="GLYCOSIDASE FAMILY 31"/>
    <property type="match status" value="1"/>
</dbReference>
<feature type="binding site" evidence="7">
    <location>
        <position position="512"/>
    </location>
    <ligand>
        <name>substrate</name>
    </ligand>
</feature>
<dbReference type="InterPro" id="IPR031704">
    <property type="entry name" value="Glyco_hydro_36_N"/>
</dbReference>
<dbReference type="SUPFAM" id="SSF51445">
    <property type="entry name" value="(Trans)glycosidases"/>
    <property type="match status" value="1"/>
</dbReference>
<keyword evidence="4 5" id="KW-0326">Glycosidase</keyword>
<dbReference type="GO" id="GO:0004557">
    <property type="term" value="F:alpha-galactosidase activity"/>
    <property type="evidence" value="ECO:0007669"/>
    <property type="project" value="UniProtKB-UniRule"/>
</dbReference>
<dbReference type="Proteomes" id="UP000095210">
    <property type="component" value="Chromosome"/>
</dbReference>
<evidence type="ECO:0000256" key="5">
    <source>
        <dbReference type="PIRNR" id="PIRNR005536"/>
    </source>
</evidence>
<dbReference type="Gene3D" id="2.70.98.60">
    <property type="entry name" value="alpha-galactosidase from lactobacil brevis"/>
    <property type="match status" value="1"/>
</dbReference>
<evidence type="ECO:0000256" key="4">
    <source>
        <dbReference type="ARBA" id="ARBA00023295"/>
    </source>
</evidence>
<feature type="active site" description="Proton donor" evidence="6">
    <location>
        <position position="534"/>
    </location>
</feature>
<feature type="binding site" evidence="7">
    <location>
        <begin position="356"/>
        <end position="357"/>
    </location>
    <ligand>
        <name>substrate</name>
    </ligand>
</feature>
<dbReference type="InterPro" id="IPR038417">
    <property type="entry name" value="Alpga-gal_N_sf"/>
</dbReference>
<dbReference type="InterPro" id="IPR013780">
    <property type="entry name" value="Glyco_hydro_b"/>
</dbReference>
<evidence type="ECO:0000259" key="8">
    <source>
        <dbReference type="Pfam" id="PF16874"/>
    </source>
</evidence>
<dbReference type="InterPro" id="IPR002252">
    <property type="entry name" value="Glyco_hydro_36"/>
</dbReference>
<comment type="catalytic activity">
    <reaction evidence="1 5">
        <text>Hydrolysis of terminal, non-reducing alpha-D-galactose residues in alpha-D-galactosides, including galactose oligosaccharides, galactomannans and galactolipids.</text>
        <dbReference type="EC" id="3.2.1.22"/>
    </reaction>
</comment>
<evidence type="ECO:0000256" key="2">
    <source>
        <dbReference type="ARBA" id="ARBA00012755"/>
    </source>
</evidence>
<dbReference type="InterPro" id="IPR013785">
    <property type="entry name" value="Aldolase_TIM"/>
</dbReference>
<dbReference type="InterPro" id="IPR017853">
    <property type="entry name" value="GH"/>
</dbReference>
<comment type="similarity">
    <text evidence="5">Belongs to the glycosyl hydrolase.</text>
</comment>
<dbReference type="Pfam" id="PF02065">
    <property type="entry name" value="Melibiase"/>
    <property type="match status" value="1"/>
</dbReference>
<dbReference type="InterPro" id="IPR050985">
    <property type="entry name" value="Alpha-glycosidase_related"/>
</dbReference>
<keyword evidence="11" id="KW-1185">Reference proteome</keyword>
<feature type="domain" description="Glycosyl hydrolase family 36 N-terminal" evidence="9">
    <location>
        <begin position="35"/>
        <end position="279"/>
    </location>
</feature>
<dbReference type="Pfam" id="PF16875">
    <property type="entry name" value="Glyco_hydro_36N"/>
    <property type="match status" value="1"/>
</dbReference>
<evidence type="ECO:0000313" key="11">
    <source>
        <dbReference type="Proteomes" id="UP000095210"/>
    </source>
</evidence>
<evidence type="ECO:0000256" key="6">
    <source>
        <dbReference type="PIRSR" id="PIRSR005536-1"/>
    </source>
</evidence>
<protein>
    <recommendedName>
        <fullName evidence="2 5">Alpha-galactosidase</fullName>
        <ecNumber evidence="2 5">3.2.1.22</ecNumber>
    </recommendedName>
</protein>
<organism evidence="10 11">
    <name type="scientific">Actinoalloteichus hymeniacidonis</name>
    <dbReference type="NCBI Taxonomy" id="340345"/>
    <lineage>
        <taxon>Bacteria</taxon>
        <taxon>Bacillati</taxon>
        <taxon>Actinomycetota</taxon>
        <taxon>Actinomycetes</taxon>
        <taxon>Pseudonocardiales</taxon>
        <taxon>Pseudonocardiaceae</taxon>
        <taxon>Actinoalloteichus</taxon>
    </lineage>
</organism>
<dbReference type="Gene3D" id="3.20.20.70">
    <property type="entry name" value="Aldolase class I"/>
    <property type="match status" value="1"/>
</dbReference>
<dbReference type="EMBL" id="CP014859">
    <property type="protein sequence ID" value="AOS63868.1"/>
    <property type="molecule type" value="Genomic_DNA"/>
</dbReference>
<sequence>MPPPTSRKTTPEADQLIHLRAAGTSLVLFTDDGRLPSVLHWGADLGAAADEFLTELYLAARPSPAPNDLDEITVVGVDVLPEHASGWRGRPGLTGHREGQGWSPQFLRTALTVTTPAAGGGRVVAEGLDVQTGLAMLLEIELLPSGLVRQRATVTATADSLGESGAPYALDGLALVLPVPPVATELLDLAGRWGRERAPQRAPFIVGSHTRENRRGRTGADAPLILASGTDGFDFRSGEVWAVHTAWSGNHLAYAERLADGTSVLGGGELLASGEIRLAAGDSYESPWLYGSYGRGLDEIAARFHRHLRARQQHPKSPRPVVLNTWEAVYFDHDLDRLLALARHGAEVGVERYVLDDGWFRHRRHSRAGLGDWYVDEEVWPDGLTPLIDEVRELGMEFGLWVEPEMVNPDSDLARAHPEWILGVGERTPLLSRNQLVLDLDNPEVYGYLLERLDALLRENRIDYLKWDHNRDLIDAAHRPAGTPAVHRQTHALYRLLDELRARHPKVEIESCSSGGLRIDLGILEHTDRVWGSDVIDPLERQQIQRWTTQLLPLELIGSHVGAPRSHTTARTHALSFRAGTALFGSFGIEWDLTSASAEDRAELARWVALYKEVRPLLHSGVLVRDEQHDPAFAVHGIVAADQTEALFAFVQLDTPLTAIPGSIRLPGLDPDRCYDVRVQAPGERPSLRQPRTAPWIEHGVRLTGRILTEVGLRAPALHPEQLLLLRIEAVNE</sequence>
<feature type="binding site" evidence="7">
    <location>
        <position position="193"/>
    </location>
    <ligand>
        <name>substrate</name>
    </ligand>
</feature>
<feature type="binding site" evidence="7">
    <location>
        <begin position="466"/>
        <end position="470"/>
    </location>
    <ligand>
        <name>substrate</name>
    </ligand>
</feature>
<dbReference type="FunFam" id="3.20.20.70:FF:000118">
    <property type="entry name" value="Alpha-galactosidase"/>
    <property type="match status" value="1"/>
</dbReference>
<dbReference type="InterPro" id="IPR031705">
    <property type="entry name" value="Glyco_hydro_36_C"/>
</dbReference>
<evidence type="ECO:0000313" key="10">
    <source>
        <dbReference type="EMBL" id="AOS63868.1"/>
    </source>
</evidence>
<evidence type="ECO:0000256" key="1">
    <source>
        <dbReference type="ARBA" id="ARBA00001255"/>
    </source>
</evidence>
<evidence type="ECO:0000256" key="3">
    <source>
        <dbReference type="ARBA" id="ARBA00022801"/>
    </source>
</evidence>
<name>A0AAC9MXZ8_9PSEU</name>
<evidence type="ECO:0000259" key="9">
    <source>
        <dbReference type="Pfam" id="PF16875"/>
    </source>
</evidence>
<feature type="domain" description="Glycosyl hydrolase family 36 C-terminal" evidence="8">
    <location>
        <begin position="637"/>
        <end position="716"/>
    </location>
</feature>
<dbReference type="AlphaFoldDB" id="A0AAC9MXZ8"/>
<dbReference type="KEGG" id="ahm:TL08_15295"/>
<feature type="active site" description="Nucleophile" evidence="6">
    <location>
        <position position="468"/>
    </location>
</feature>
<proteinExistence type="inferred from homology"/>
<reference evidence="11" key="1">
    <citation type="submission" date="2016-03" db="EMBL/GenBank/DDBJ databases">
        <title>Complete genome sequence of the type strain Actinoalloteichus hymeniacidonis DSM 45092.</title>
        <authorList>
            <person name="Schaffert L."/>
            <person name="Albersmeier A."/>
            <person name="Winkler A."/>
            <person name="Kalinowski J."/>
            <person name="Zotchev S."/>
            <person name="Ruckert C."/>
        </authorList>
    </citation>
    <scope>NUCLEOTIDE SEQUENCE [LARGE SCALE GENOMIC DNA]</scope>
    <source>
        <strain evidence="11">HPA177(T) (DSM 45092(T))</strain>
    </source>
</reference>
<dbReference type="Gene3D" id="2.60.40.1180">
    <property type="entry name" value="Golgi alpha-mannosidase II"/>
    <property type="match status" value="1"/>
</dbReference>
<dbReference type="GO" id="GO:0016052">
    <property type="term" value="P:carbohydrate catabolic process"/>
    <property type="evidence" value="ECO:0007669"/>
    <property type="project" value="InterPro"/>
</dbReference>
<dbReference type="Pfam" id="PF16874">
    <property type="entry name" value="Glyco_hydro_36C"/>
    <property type="match status" value="1"/>
</dbReference>
<dbReference type="PIRSF" id="PIRSF005536">
    <property type="entry name" value="Agal"/>
    <property type="match status" value="1"/>
</dbReference>
<dbReference type="CDD" id="cd14791">
    <property type="entry name" value="GH36"/>
    <property type="match status" value="1"/>
</dbReference>
<feature type="binding site" evidence="7">
    <location>
        <position position="534"/>
    </location>
    <ligand>
        <name>substrate</name>
    </ligand>
</feature>
<feature type="binding site" evidence="7">
    <location>
        <position position="433"/>
    </location>
    <ligand>
        <name>substrate</name>
    </ligand>
</feature>
<dbReference type="PANTHER" id="PTHR43053:SF3">
    <property type="entry name" value="ALPHA-GALACTOSIDASE C-RELATED"/>
    <property type="match status" value="1"/>
</dbReference>
<keyword evidence="3 5" id="KW-0378">Hydrolase</keyword>
<evidence type="ECO:0000256" key="7">
    <source>
        <dbReference type="PIRSR" id="PIRSR005536-2"/>
    </source>
</evidence>
<gene>
    <name evidence="10" type="ORF">TL08_15295</name>
</gene>
<accession>A0AAC9MXZ8</accession>
<dbReference type="EC" id="3.2.1.22" evidence="2 5"/>